<reference evidence="2" key="2">
    <citation type="journal article" date="2015" name="Fish Shellfish Immunol.">
        <title>Early steps in the European eel (Anguilla anguilla)-Vibrio vulnificus interaction in the gills: Role of the RtxA13 toxin.</title>
        <authorList>
            <person name="Callol A."/>
            <person name="Pajuelo D."/>
            <person name="Ebbesson L."/>
            <person name="Teles M."/>
            <person name="MacKenzie S."/>
            <person name="Amaro C."/>
        </authorList>
    </citation>
    <scope>NUCLEOTIDE SEQUENCE</scope>
</reference>
<accession>A0A0E9W2R8</accession>
<feature type="chain" id="PRO_5002434618" evidence="1">
    <location>
        <begin position="18"/>
        <end position="34"/>
    </location>
</feature>
<evidence type="ECO:0000256" key="1">
    <source>
        <dbReference type="SAM" id="SignalP"/>
    </source>
</evidence>
<feature type="signal peptide" evidence="1">
    <location>
        <begin position="1"/>
        <end position="17"/>
    </location>
</feature>
<name>A0A0E9W2R8_ANGAN</name>
<protein>
    <submittedName>
        <fullName evidence="2">Uncharacterized protein</fullName>
    </submittedName>
</protein>
<organism evidence="2">
    <name type="scientific">Anguilla anguilla</name>
    <name type="common">European freshwater eel</name>
    <name type="synonym">Muraena anguilla</name>
    <dbReference type="NCBI Taxonomy" id="7936"/>
    <lineage>
        <taxon>Eukaryota</taxon>
        <taxon>Metazoa</taxon>
        <taxon>Chordata</taxon>
        <taxon>Craniata</taxon>
        <taxon>Vertebrata</taxon>
        <taxon>Euteleostomi</taxon>
        <taxon>Actinopterygii</taxon>
        <taxon>Neopterygii</taxon>
        <taxon>Teleostei</taxon>
        <taxon>Anguilliformes</taxon>
        <taxon>Anguillidae</taxon>
        <taxon>Anguilla</taxon>
    </lineage>
</organism>
<dbReference type="AlphaFoldDB" id="A0A0E9W2R8"/>
<proteinExistence type="predicted"/>
<sequence>MLFCVPVVCSFCLKLDCRWVVTAVCLSASLKGFV</sequence>
<evidence type="ECO:0000313" key="2">
    <source>
        <dbReference type="EMBL" id="JAH83830.1"/>
    </source>
</evidence>
<reference evidence="2" key="1">
    <citation type="submission" date="2014-11" db="EMBL/GenBank/DDBJ databases">
        <authorList>
            <person name="Amaro Gonzalez C."/>
        </authorList>
    </citation>
    <scope>NUCLEOTIDE SEQUENCE</scope>
</reference>
<dbReference type="EMBL" id="GBXM01024747">
    <property type="protein sequence ID" value="JAH83830.1"/>
    <property type="molecule type" value="Transcribed_RNA"/>
</dbReference>
<keyword evidence="1" id="KW-0732">Signal</keyword>